<feature type="region of interest" description="Disordered" evidence="1">
    <location>
        <begin position="77"/>
        <end position="113"/>
    </location>
</feature>
<dbReference type="AlphaFoldDB" id="A0AAV7U999"/>
<feature type="region of interest" description="Disordered" evidence="1">
    <location>
        <begin position="22"/>
        <end position="42"/>
    </location>
</feature>
<name>A0AAV7U999_PLEWA</name>
<reference evidence="2" key="1">
    <citation type="journal article" date="2022" name="bioRxiv">
        <title>Sequencing and chromosome-scale assembly of the giantPleurodeles waltlgenome.</title>
        <authorList>
            <person name="Brown T."/>
            <person name="Elewa A."/>
            <person name="Iarovenko S."/>
            <person name="Subramanian E."/>
            <person name="Araus A.J."/>
            <person name="Petzold A."/>
            <person name="Susuki M."/>
            <person name="Suzuki K.-i.T."/>
            <person name="Hayashi T."/>
            <person name="Toyoda A."/>
            <person name="Oliveira C."/>
            <person name="Osipova E."/>
            <person name="Leigh N.D."/>
            <person name="Simon A."/>
            <person name="Yun M.H."/>
        </authorList>
    </citation>
    <scope>NUCLEOTIDE SEQUENCE</scope>
    <source>
        <strain evidence="2">20211129_DDA</strain>
        <tissue evidence="2">Liver</tissue>
    </source>
</reference>
<sequence>MFRPRVPPVGLAGDPLFAPQRALPTDVISQKREGGEKKDSGSMNLYVMASNCVRVGRRKGSDTELTQLLKLVLAKLGDGDSDSGDTASEVENNGVGLTRPRRTHEAPRAAFPQ</sequence>
<accession>A0AAV7U999</accession>
<evidence type="ECO:0000313" key="2">
    <source>
        <dbReference type="EMBL" id="KAJ1184614.1"/>
    </source>
</evidence>
<keyword evidence="3" id="KW-1185">Reference proteome</keyword>
<proteinExistence type="predicted"/>
<dbReference type="EMBL" id="JANPWB010000005">
    <property type="protein sequence ID" value="KAJ1184614.1"/>
    <property type="molecule type" value="Genomic_DNA"/>
</dbReference>
<protein>
    <submittedName>
        <fullName evidence="2">Uncharacterized protein</fullName>
    </submittedName>
</protein>
<comment type="caution">
    <text evidence="2">The sequence shown here is derived from an EMBL/GenBank/DDBJ whole genome shotgun (WGS) entry which is preliminary data.</text>
</comment>
<evidence type="ECO:0000256" key="1">
    <source>
        <dbReference type="SAM" id="MobiDB-lite"/>
    </source>
</evidence>
<organism evidence="2 3">
    <name type="scientific">Pleurodeles waltl</name>
    <name type="common">Iberian ribbed newt</name>
    <dbReference type="NCBI Taxonomy" id="8319"/>
    <lineage>
        <taxon>Eukaryota</taxon>
        <taxon>Metazoa</taxon>
        <taxon>Chordata</taxon>
        <taxon>Craniata</taxon>
        <taxon>Vertebrata</taxon>
        <taxon>Euteleostomi</taxon>
        <taxon>Amphibia</taxon>
        <taxon>Batrachia</taxon>
        <taxon>Caudata</taxon>
        <taxon>Salamandroidea</taxon>
        <taxon>Salamandridae</taxon>
        <taxon>Pleurodelinae</taxon>
        <taxon>Pleurodeles</taxon>
    </lineage>
</organism>
<gene>
    <name evidence="2" type="ORF">NDU88_001417</name>
</gene>
<evidence type="ECO:0000313" key="3">
    <source>
        <dbReference type="Proteomes" id="UP001066276"/>
    </source>
</evidence>
<dbReference type="Proteomes" id="UP001066276">
    <property type="component" value="Chromosome 3_1"/>
</dbReference>
<feature type="compositionally biased region" description="Basic and acidic residues" evidence="1">
    <location>
        <begin position="29"/>
        <end position="40"/>
    </location>
</feature>